<accession>A0AAV8UCF8</accession>
<keyword evidence="2" id="KW-1185">Reference proteome</keyword>
<evidence type="ECO:0000313" key="1">
    <source>
        <dbReference type="EMBL" id="KAJ8899146.1"/>
    </source>
</evidence>
<dbReference type="EMBL" id="JAIWQS010000008">
    <property type="protein sequence ID" value="KAJ8899146.1"/>
    <property type="molecule type" value="Genomic_DNA"/>
</dbReference>
<gene>
    <name evidence="1" type="ORF">K2173_011143</name>
</gene>
<sequence>MPNLKIVLFDSFSLSLSISSLFYVDPGKALKIRQTLSTATKFTPLFLYLVPISSRALIEVDWKSVIL</sequence>
<organism evidence="1 2">
    <name type="scientific">Erythroxylum novogranatense</name>
    <dbReference type="NCBI Taxonomy" id="1862640"/>
    <lineage>
        <taxon>Eukaryota</taxon>
        <taxon>Viridiplantae</taxon>
        <taxon>Streptophyta</taxon>
        <taxon>Embryophyta</taxon>
        <taxon>Tracheophyta</taxon>
        <taxon>Spermatophyta</taxon>
        <taxon>Magnoliopsida</taxon>
        <taxon>eudicotyledons</taxon>
        <taxon>Gunneridae</taxon>
        <taxon>Pentapetalae</taxon>
        <taxon>rosids</taxon>
        <taxon>fabids</taxon>
        <taxon>Malpighiales</taxon>
        <taxon>Erythroxylaceae</taxon>
        <taxon>Erythroxylum</taxon>
    </lineage>
</organism>
<proteinExistence type="predicted"/>
<comment type="caution">
    <text evidence="1">The sequence shown here is derived from an EMBL/GenBank/DDBJ whole genome shotgun (WGS) entry which is preliminary data.</text>
</comment>
<evidence type="ECO:0000313" key="2">
    <source>
        <dbReference type="Proteomes" id="UP001159364"/>
    </source>
</evidence>
<dbReference type="Proteomes" id="UP001159364">
    <property type="component" value="Linkage Group LG08"/>
</dbReference>
<name>A0AAV8UCF8_9ROSI</name>
<protein>
    <submittedName>
        <fullName evidence="1">Uncharacterized protein</fullName>
    </submittedName>
</protein>
<reference evidence="1 2" key="1">
    <citation type="submission" date="2021-09" db="EMBL/GenBank/DDBJ databases">
        <title>Genomic insights and catalytic innovation underlie evolution of tropane alkaloids biosynthesis.</title>
        <authorList>
            <person name="Wang Y.-J."/>
            <person name="Tian T."/>
            <person name="Huang J.-P."/>
            <person name="Huang S.-X."/>
        </authorList>
    </citation>
    <scope>NUCLEOTIDE SEQUENCE [LARGE SCALE GENOMIC DNA]</scope>
    <source>
        <strain evidence="1">KIB-2018</strain>
        <tissue evidence="1">Leaf</tissue>
    </source>
</reference>
<dbReference type="AlphaFoldDB" id="A0AAV8UCF8"/>